<feature type="region of interest" description="Disordered" evidence="1">
    <location>
        <begin position="1"/>
        <end position="31"/>
    </location>
</feature>
<evidence type="ECO:0000313" key="3">
    <source>
        <dbReference type="EMBL" id="GHP05315.1"/>
    </source>
</evidence>
<dbReference type="InterPro" id="IPR011009">
    <property type="entry name" value="Kinase-like_dom_sf"/>
</dbReference>
<dbReference type="Proteomes" id="UP000660262">
    <property type="component" value="Unassembled WGS sequence"/>
</dbReference>
<evidence type="ECO:0000256" key="1">
    <source>
        <dbReference type="SAM" id="MobiDB-lite"/>
    </source>
</evidence>
<gene>
    <name evidence="3" type="ORF">PPROV_000406700</name>
</gene>
<protein>
    <recommendedName>
        <fullName evidence="2">ABC1 atypical kinase-like domain-containing protein</fullName>
    </recommendedName>
</protein>
<reference evidence="3" key="1">
    <citation type="submission" date="2020-10" db="EMBL/GenBank/DDBJ databases">
        <title>Unveiling of a novel bifunctional photoreceptor, Dualchrome1, isolated from a cosmopolitan green alga.</title>
        <authorList>
            <person name="Suzuki S."/>
            <person name="Kawachi M."/>
        </authorList>
    </citation>
    <scope>NUCLEOTIDE SEQUENCE</scope>
    <source>
        <strain evidence="3">NIES 2893</strain>
    </source>
</reference>
<evidence type="ECO:0000313" key="4">
    <source>
        <dbReference type="Proteomes" id="UP000660262"/>
    </source>
</evidence>
<organism evidence="3 4">
    <name type="scientific">Pycnococcus provasolii</name>
    <dbReference type="NCBI Taxonomy" id="41880"/>
    <lineage>
        <taxon>Eukaryota</taxon>
        <taxon>Viridiplantae</taxon>
        <taxon>Chlorophyta</taxon>
        <taxon>Pseudoscourfieldiophyceae</taxon>
        <taxon>Pseudoscourfieldiales</taxon>
        <taxon>Pycnococcaceae</taxon>
        <taxon>Pycnococcus</taxon>
    </lineage>
</organism>
<dbReference type="PANTHER" id="PTHR43173">
    <property type="entry name" value="ABC1 FAMILY PROTEIN"/>
    <property type="match status" value="1"/>
</dbReference>
<dbReference type="InterPro" id="IPR051130">
    <property type="entry name" value="Mito_struct-func_regulator"/>
</dbReference>
<dbReference type="Pfam" id="PF03109">
    <property type="entry name" value="ABC1"/>
    <property type="match status" value="2"/>
</dbReference>
<comment type="caution">
    <text evidence="3">The sequence shown here is derived from an EMBL/GenBank/DDBJ whole genome shotgun (WGS) entry which is preliminary data.</text>
</comment>
<dbReference type="EMBL" id="BNJQ01000010">
    <property type="protein sequence ID" value="GHP05315.1"/>
    <property type="molecule type" value="Genomic_DNA"/>
</dbReference>
<dbReference type="OrthoDB" id="427480at2759"/>
<name>A0A830HE67_9CHLO</name>
<sequence>MPATQLCVGTHSNGAKAKRTTSTGRSRDWRTGGPCARKKYCTGQVRVAQKYAAASSVSTAAALANMDGDGNGTAPKPNTPLERAQRSAEFWKQVGPVLLNCARLGLWEDIAKTLKMLPPPAQDEWEKCHDWGAQQVADATYRLKGFYVKSGQIIGSRPDLFPQQYCTELRALQDGMDPMPIDVVRKVVQDSLTRNLNGAKIDDVFAQFDEIPIGSASIAQVHRAVVRARWSKSGKDTEVAVKVQRPNVEDVMRGDVTNVLLVAGALRDRLPVDYSVVFQEIADAMENEFDFRREAANMNVVRAALTKAYGSQKGDAGRGGHVLLKLIRALRRVLSRNSGLTGDWPIDVPQPFMHLTSRTVLVMDLMNGQSLSALAAKAQKAEKDSGGVDKGPLAGAAEKVVGMAIAQALARGYAAMLFGKSPSEMQPEYVPDTASKGAAPVGALFHGDPHPGNILIDLEKMPPRVALIDWGQCKVLPSEDVARVEQIVQLLLTRDASTADEQAEVDLQMASLVGGLGVRFFPTAPKQTAAALATWLFDASAEKLPSGEDFDFESGELSKYSPVAQVKSFPQSLVFLGRASVLLRGLCAKMNITTFKLAQEWSNFVRMRDSRLSAARKVGWFHKILAALLQRLRQWRGALWRFKRYALRVRW</sequence>
<feature type="domain" description="ABC1 atypical kinase-like" evidence="2">
    <location>
        <begin position="172"/>
        <end position="306"/>
    </location>
</feature>
<dbReference type="AlphaFoldDB" id="A0A830HE67"/>
<keyword evidence="4" id="KW-1185">Reference proteome</keyword>
<dbReference type="SUPFAM" id="SSF56112">
    <property type="entry name" value="Protein kinase-like (PK-like)"/>
    <property type="match status" value="1"/>
</dbReference>
<dbReference type="CDD" id="cd05121">
    <property type="entry name" value="ABC1_ADCK3-like"/>
    <property type="match status" value="1"/>
</dbReference>
<proteinExistence type="predicted"/>
<dbReference type="InterPro" id="IPR004147">
    <property type="entry name" value="ABC1_dom"/>
</dbReference>
<evidence type="ECO:0000259" key="2">
    <source>
        <dbReference type="Pfam" id="PF03109"/>
    </source>
</evidence>
<feature type="domain" description="ABC1 atypical kinase-like" evidence="2">
    <location>
        <begin position="444"/>
        <end position="500"/>
    </location>
</feature>
<accession>A0A830HE67</accession>
<dbReference type="PANTHER" id="PTHR43173:SF12">
    <property type="entry name" value="PROTEIN KINASE SUPERFAMILY PROTEIN"/>
    <property type="match status" value="1"/>
</dbReference>